<dbReference type="Gene3D" id="1.10.10.10">
    <property type="entry name" value="Winged helix-like DNA-binding domain superfamily/Winged helix DNA-binding domain"/>
    <property type="match status" value="1"/>
</dbReference>
<evidence type="ECO:0000256" key="6">
    <source>
        <dbReference type="SAM" id="MobiDB-lite"/>
    </source>
</evidence>
<evidence type="ECO:0000313" key="9">
    <source>
        <dbReference type="Proteomes" id="UP000065151"/>
    </source>
</evidence>
<dbReference type="SUPFAM" id="SSF46785">
    <property type="entry name" value="Winged helix' DNA-binding domain"/>
    <property type="match status" value="1"/>
</dbReference>
<reference evidence="8 9" key="1">
    <citation type="submission" date="2015-12" db="EMBL/GenBank/DDBJ databases">
        <authorList>
            <person name="Shamseldin A."/>
            <person name="Moawad H."/>
            <person name="Abd El-Rahim W.M."/>
            <person name="Sadowsky M.J."/>
        </authorList>
    </citation>
    <scope>NUCLEOTIDE SEQUENCE [LARGE SCALE GENOMIC DNA]</scope>
    <source>
        <strain evidence="8 9">Ar51</strain>
    </source>
</reference>
<organism evidence="8">
    <name type="scientific">Pseudarthrobacter sulfonivorans</name>
    <dbReference type="NCBI Taxonomy" id="121292"/>
    <lineage>
        <taxon>Bacteria</taxon>
        <taxon>Bacillati</taxon>
        <taxon>Actinomycetota</taxon>
        <taxon>Actinomycetes</taxon>
        <taxon>Micrococcales</taxon>
        <taxon>Micrococcaceae</taxon>
        <taxon>Pseudarthrobacter</taxon>
    </lineage>
</organism>
<sequence length="498" mass="53575">MKSAGGRLLAGLELDRAAAQPLHQQLYAQLRTQILTGTLPTGTRLPSTRTLVTELGVSRITVVSAFEQLTAEGFLRSRAGDGTYVDTLWSDAAPQRPMSRPPLSERGAATSSRGTDLFSEAPHVWAPAETESFVASQVASSAFPAATWKRLLGRHAGRTDPLAIGYSDPHGHRPLREAIADYVNDVRGLGCTADQIVVTSGAQQAFNVLAVLLLDAGDPVVVEDPGHISGRLAFQSQGCPVRGVPVDNEGAVLPDEHDGAPPARLACLTPARHHPLGIAMSPARRAEWIAWAQRNGSWIVEDDCDSELRYRGKLLPTLFGLDLSRQVITVGSFSKVLAPSIRLGYCVLPEDLVEPFASASSVIGRPPAMVLQLALTDFLAEGHLHSHLRRTRRLYAARQDALLDAIDQQMSHRVQAGPVDAGLHVMGWLREPVDDIEVARGLAAGGVYTYPLGEYKLTRQLPPALLIGFAGTAAEHMPQAVGRMAAAWDRWERTTAGS</sequence>
<dbReference type="STRING" id="121292.AU252_13240"/>
<dbReference type="InterPro" id="IPR051446">
    <property type="entry name" value="HTH_trans_reg/aminotransferase"/>
</dbReference>
<dbReference type="InterPro" id="IPR004839">
    <property type="entry name" value="Aminotransferase_I/II_large"/>
</dbReference>
<dbReference type="GO" id="GO:0003677">
    <property type="term" value="F:DNA binding"/>
    <property type="evidence" value="ECO:0007669"/>
    <property type="project" value="UniProtKB-KW"/>
</dbReference>
<dbReference type="PRINTS" id="PR00035">
    <property type="entry name" value="HTHGNTR"/>
</dbReference>
<dbReference type="Gene3D" id="3.40.640.10">
    <property type="entry name" value="Type I PLP-dependent aspartate aminotransferase-like (Major domain)"/>
    <property type="match status" value="1"/>
</dbReference>
<keyword evidence="5" id="KW-0804">Transcription</keyword>
<accession>A0A0U3QNU4</accession>
<dbReference type="InterPro" id="IPR036390">
    <property type="entry name" value="WH_DNA-bd_sf"/>
</dbReference>
<evidence type="ECO:0000256" key="3">
    <source>
        <dbReference type="ARBA" id="ARBA00023015"/>
    </source>
</evidence>
<dbReference type="InterPro" id="IPR000524">
    <property type="entry name" value="Tscrpt_reg_HTH_GntR"/>
</dbReference>
<dbReference type="GO" id="GO:0030170">
    <property type="term" value="F:pyridoxal phosphate binding"/>
    <property type="evidence" value="ECO:0007669"/>
    <property type="project" value="InterPro"/>
</dbReference>
<keyword evidence="3" id="KW-0805">Transcription regulation</keyword>
<dbReference type="Pfam" id="PF00155">
    <property type="entry name" value="Aminotran_1_2"/>
    <property type="match status" value="1"/>
</dbReference>
<dbReference type="InterPro" id="IPR015424">
    <property type="entry name" value="PyrdxlP-dep_Trfase"/>
</dbReference>
<dbReference type="SMART" id="SM00345">
    <property type="entry name" value="HTH_GNTR"/>
    <property type="match status" value="1"/>
</dbReference>
<evidence type="ECO:0000256" key="2">
    <source>
        <dbReference type="ARBA" id="ARBA00022898"/>
    </source>
</evidence>
<gene>
    <name evidence="8" type="ORF">AU252_13240</name>
</gene>
<feature type="region of interest" description="Disordered" evidence="6">
    <location>
        <begin position="92"/>
        <end position="114"/>
    </location>
</feature>
<dbReference type="CDD" id="cd07377">
    <property type="entry name" value="WHTH_GntR"/>
    <property type="match status" value="1"/>
</dbReference>
<dbReference type="PANTHER" id="PTHR46577">
    <property type="entry name" value="HTH-TYPE TRANSCRIPTIONAL REGULATORY PROTEIN GABR"/>
    <property type="match status" value="1"/>
</dbReference>
<dbReference type="GO" id="GO:0003700">
    <property type="term" value="F:DNA-binding transcription factor activity"/>
    <property type="evidence" value="ECO:0007669"/>
    <property type="project" value="InterPro"/>
</dbReference>
<dbReference type="PROSITE" id="PS50949">
    <property type="entry name" value="HTH_GNTR"/>
    <property type="match status" value="1"/>
</dbReference>
<evidence type="ECO:0000256" key="1">
    <source>
        <dbReference type="ARBA" id="ARBA00005384"/>
    </source>
</evidence>
<protein>
    <recommendedName>
        <fullName evidence="7">HTH gntR-type domain-containing protein</fullName>
    </recommendedName>
</protein>
<keyword evidence="4" id="KW-0238">DNA-binding</keyword>
<proteinExistence type="inferred from homology"/>
<evidence type="ECO:0000256" key="4">
    <source>
        <dbReference type="ARBA" id="ARBA00023125"/>
    </source>
</evidence>
<dbReference type="SUPFAM" id="SSF53383">
    <property type="entry name" value="PLP-dependent transferases"/>
    <property type="match status" value="1"/>
</dbReference>
<feature type="domain" description="HTH gntR-type" evidence="7">
    <location>
        <begin position="20"/>
        <end position="88"/>
    </location>
</feature>
<evidence type="ECO:0000256" key="5">
    <source>
        <dbReference type="ARBA" id="ARBA00023163"/>
    </source>
</evidence>
<dbReference type="KEGG" id="psul:AU252_13240"/>
<dbReference type="Pfam" id="PF00392">
    <property type="entry name" value="GntR"/>
    <property type="match status" value="1"/>
</dbReference>
<dbReference type="InterPro" id="IPR015421">
    <property type="entry name" value="PyrdxlP-dep_Trfase_major"/>
</dbReference>
<evidence type="ECO:0000313" key="8">
    <source>
        <dbReference type="EMBL" id="ALV42004.1"/>
    </source>
</evidence>
<name>A0A0U3QNU4_9MICC</name>
<evidence type="ECO:0000259" key="7">
    <source>
        <dbReference type="PROSITE" id="PS50949"/>
    </source>
</evidence>
<keyword evidence="2" id="KW-0663">Pyridoxal phosphate</keyword>
<dbReference type="AlphaFoldDB" id="A0A0U3QNU4"/>
<dbReference type="InterPro" id="IPR036388">
    <property type="entry name" value="WH-like_DNA-bd_sf"/>
</dbReference>
<dbReference type="CDD" id="cd00609">
    <property type="entry name" value="AAT_like"/>
    <property type="match status" value="1"/>
</dbReference>
<dbReference type="Proteomes" id="UP000065151">
    <property type="component" value="Chromosome"/>
</dbReference>
<dbReference type="PANTHER" id="PTHR46577:SF1">
    <property type="entry name" value="HTH-TYPE TRANSCRIPTIONAL REGULATORY PROTEIN GABR"/>
    <property type="match status" value="1"/>
</dbReference>
<dbReference type="EMBL" id="CP013747">
    <property type="protein sequence ID" value="ALV42004.1"/>
    <property type="molecule type" value="Genomic_DNA"/>
</dbReference>
<comment type="similarity">
    <text evidence="1">In the C-terminal section; belongs to the class-I pyridoxal-phosphate-dependent aminotransferase family.</text>
</comment>
<dbReference type="RefSeq" id="WP_058931128.1">
    <property type="nucleotide sequence ID" value="NZ_CP013747.1"/>
</dbReference>